<feature type="compositionally biased region" description="Low complexity" evidence="1">
    <location>
        <begin position="1"/>
        <end position="12"/>
    </location>
</feature>
<feature type="region of interest" description="Disordered" evidence="1">
    <location>
        <begin position="1"/>
        <end position="83"/>
    </location>
</feature>
<organism evidence="2 3">
    <name type="scientific">Nephila pilipes</name>
    <name type="common">Giant wood spider</name>
    <name type="synonym">Nephila maculata</name>
    <dbReference type="NCBI Taxonomy" id="299642"/>
    <lineage>
        <taxon>Eukaryota</taxon>
        <taxon>Metazoa</taxon>
        <taxon>Ecdysozoa</taxon>
        <taxon>Arthropoda</taxon>
        <taxon>Chelicerata</taxon>
        <taxon>Arachnida</taxon>
        <taxon>Araneae</taxon>
        <taxon>Araneomorphae</taxon>
        <taxon>Entelegynae</taxon>
        <taxon>Araneoidea</taxon>
        <taxon>Nephilidae</taxon>
        <taxon>Nephila</taxon>
    </lineage>
</organism>
<proteinExistence type="predicted"/>
<gene>
    <name evidence="2" type="ORF">NPIL_265781</name>
</gene>
<accession>A0A8X6N8E3</accession>
<comment type="caution">
    <text evidence="2">The sequence shown here is derived from an EMBL/GenBank/DDBJ whole genome shotgun (WGS) entry which is preliminary data.</text>
</comment>
<evidence type="ECO:0000313" key="3">
    <source>
        <dbReference type="Proteomes" id="UP000887013"/>
    </source>
</evidence>
<dbReference type="EMBL" id="BMAW01101377">
    <property type="protein sequence ID" value="GFS99175.1"/>
    <property type="molecule type" value="Genomic_DNA"/>
</dbReference>
<protein>
    <submittedName>
        <fullName evidence="2">Uncharacterized protein</fullName>
    </submittedName>
</protein>
<name>A0A8X6N8E3_NEPPI</name>
<feature type="compositionally biased region" description="Basic and acidic residues" evidence="1">
    <location>
        <begin position="62"/>
        <end position="83"/>
    </location>
</feature>
<sequence length="83" mass="9177">MTATPYMPTTAMSLTQPLTRGKASFNATPAAILDHPDQESAGLTTAEHEPQRHAAATSPGDSTEREERERDLDRGERERERDI</sequence>
<dbReference type="Proteomes" id="UP000887013">
    <property type="component" value="Unassembled WGS sequence"/>
</dbReference>
<evidence type="ECO:0000256" key="1">
    <source>
        <dbReference type="SAM" id="MobiDB-lite"/>
    </source>
</evidence>
<keyword evidence="3" id="KW-1185">Reference proteome</keyword>
<reference evidence="2" key="1">
    <citation type="submission" date="2020-08" db="EMBL/GenBank/DDBJ databases">
        <title>Multicomponent nature underlies the extraordinary mechanical properties of spider dragline silk.</title>
        <authorList>
            <person name="Kono N."/>
            <person name="Nakamura H."/>
            <person name="Mori M."/>
            <person name="Yoshida Y."/>
            <person name="Ohtoshi R."/>
            <person name="Malay A.D."/>
            <person name="Moran D.A.P."/>
            <person name="Tomita M."/>
            <person name="Numata K."/>
            <person name="Arakawa K."/>
        </authorList>
    </citation>
    <scope>NUCLEOTIDE SEQUENCE</scope>
</reference>
<dbReference type="AlphaFoldDB" id="A0A8X6N8E3"/>
<evidence type="ECO:0000313" key="2">
    <source>
        <dbReference type="EMBL" id="GFS99175.1"/>
    </source>
</evidence>